<dbReference type="PANTHER" id="PTHR47572">
    <property type="entry name" value="LIPOPROTEIN-RELATED"/>
    <property type="match status" value="1"/>
</dbReference>
<dbReference type="EMBL" id="PYUC01000001">
    <property type="protein sequence ID" value="PTB22537.1"/>
    <property type="molecule type" value="Genomic_DNA"/>
</dbReference>
<keyword evidence="2" id="KW-0862">Zinc</keyword>
<organism evidence="4 5">
    <name type="scientific">Trinickia symbiotica</name>
    <dbReference type="NCBI Taxonomy" id="863227"/>
    <lineage>
        <taxon>Bacteria</taxon>
        <taxon>Pseudomonadati</taxon>
        <taxon>Pseudomonadota</taxon>
        <taxon>Betaproteobacteria</taxon>
        <taxon>Burkholderiales</taxon>
        <taxon>Burkholderiaceae</taxon>
        <taxon>Trinickia</taxon>
    </lineage>
</organism>
<dbReference type="InterPro" id="IPR011042">
    <property type="entry name" value="6-blade_b-propeller_TolB-like"/>
</dbReference>
<dbReference type="Proteomes" id="UP000240638">
    <property type="component" value="Unassembled WGS sequence"/>
</dbReference>
<feature type="active site" description="Proton donor/acceptor" evidence="1">
    <location>
        <position position="225"/>
    </location>
</feature>
<name>A0A2T3Y187_9BURK</name>
<feature type="binding site" evidence="2">
    <location>
        <position position="225"/>
    </location>
    <ligand>
        <name>a divalent metal cation</name>
        <dbReference type="ChEBI" id="CHEBI:60240"/>
    </ligand>
</feature>
<dbReference type="Pfam" id="PF08450">
    <property type="entry name" value="SGL"/>
    <property type="match status" value="1"/>
</dbReference>
<dbReference type="PRINTS" id="PR01790">
    <property type="entry name" value="SMP30FAMILY"/>
</dbReference>
<dbReference type="SUPFAM" id="SSF63829">
    <property type="entry name" value="Calcium-dependent phosphotriesterase"/>
    <property type="match status" value="1"/>
</dbReference>
<dbReference type="InterPro" id="IPR013658">
    <property type="entry name" value="SGL"/>
</dbReference>
<keyword evidence="2" id="KW-0479">Metal-binding</keyword>
<accession>A0A2T3Y187</accession>
<gene>
    <name evidence="4" type="ORF">C9I57_01795</name>
</gene>
<sequence length="305" mass="32944">MSWYPAPRTIETHLHTALPEGLRRHEASEWSRANKGGAAIDSFLEGPCFDPEGNLFVVDIPHGRIFRVSPQLEWDIVAHYDGEPNGLAWHPDGRLLIADYKNGILELDPARGDVRPIVTRRNSERFKGPNDLVVASNGDIYFTDQGQTGLHDPTGRVYRLGPDGRLDCLLANGPSPNGLVLSPDEKVLFVAMTRDNAVWRLPLLPDGSTSKVGRFASFHGVSGPDGLTIDSEGNLFVAHASLGAVFALNPHGEGIAKIESCAGRTITNVTFGGRQHATLFITDSSTGSILYADWHIAGARAPIGA</sequence>
<comment type="cofactor">
    <cofactor evidence="2">
        <name>Zn(2+)</name>
        <dbReference type="ChEBI" id="CHEBI:29105"/>
    </cofactor>
    <text evidence="2">Binds 1 divalent metal cation per subunit.</text>
</comment>
<dbReference type="Gene3D" id="2.120.10.30">
    <property type="entry name" value="TolB, C-terminal domain"/>
    <property type="match status" value="1"/>
</dbReference>
<feature type="binding site" evidence="2">
    <location>
        <position position="130"/>
    </location>
    <ligand>
        <name>substrate</name>
    </ligand>
</feature>
<evidence type="ECO:0000259" key="3">
    <source>
        <dbReference type="Pfam" id="PF08450"/>
    </source>
</evidence>
<dbReference type="InterPro" id="IPR005511">
    <property type="entry name" value="SMP-30"/>
</dbReference>
<evidence type="ECO:0000313" key="5">
    <source>
        <dbReference type="Proteomes" id="UP000240638"/>
    </source>
</evidence>
<feature type="domain" description="SMP-30/Gluconolactonase/LRE-like region" evidence="3">
    <location>
        <begin position="45"/>
        <end position="283"/>
    </location>
</feature>
<reference evidence="4 5" key="1">
    <citation type="submission" date="2018-03" db="EMBL/GenBank/DDBJ databases">
        <title>Whole genome analyses suggest that Burkholderia sensu lato contains two further novel genera in the rhizoxinica-symbiotica group Mycetohabitans gen. nov., and Trinickia gen. nov.: implications for the evolution of diazotrophy and nodulation in the Burkholderiaceae.</title>
        <authorList>
            <person name="Estrada De Los Santos P."/>
            <person name="Palmer M."/>
            <person name="Chavez-Ramirez B."/>
            <person name="Steenkamp E.T."/>
            <person name="Hirsch A.M."/>
            <person name="Manyaka P."/>
            <person name="Maluk M."/>
            <person name="Lafos M."/>
            <person name="Crook M."/>
            <person name="Gross E."/>
            <person name="Simon M.F."/>
            <person name="Bueno Dos Reis Junior F."/>
            <person name="Poole P.S."/>
            <person name="Venter S.N."/>
            <person name="James E.K."/>
        </authorList>
    </citation>
    <scope>NUCLEOTIDE SEQUENCE [LARGE SCALE GENOMIC DNA]</scope>
    <source>
        <strain evidence="4 5">JPY-366</strain>
    </source>
</reference>
<evidence type="ECO:0000313" key="4">
    <source>
        <dbReference type="EMBL" id="PTB22537.1"/>
    </source>
</evidence>
<dbReference type="GO" id="GO:0046872">
    <property type="term" value="F:metal ion binding"/>
    <property type="evidence" value="ECO:0007669"/>
    <property type="project" value="UniProtKB-KW"/>
</dbReference>
<evidence type="ECO:0000256" key="1">
    <source>
        <dbReference type="PIRSR" id="PIRSR605511-1"/>
    </source>
</evidence>
<dbReference type="PANTHER" id="PTHR47572:SF5">
    <property type="entry name" value="BLR2277 PROTEIN"/>
    <property type="match status" value="1"/>
</dbReference>
<comment type="caution">
    <text evidence="4">The sequence shown here is derived from an EMBL/GenBank/DDBJ whole genome shotgun (WGS) entry which is preliminary data.</text>
</comment>
<feature type="binding site" evidence="2">
    <location>
        <position position="177"/>
    </location>
    <ligand>
        <name>a divalent metal cation</name>
        <dbReference type="ChEBI" id="CHEBI:60240"/>
    </ligand>
</feature>
<proteinExistence type="predicted"/>
<dbReference type="InterPro" id="IPR051262">
    <property type="entry name" value="SMP-30/CGR1_Lactonase"/>
</dbReference>
<feature type="binding site" evidence="2">
    <location>
        <position position="45"/>
    </location>
    <ligand>
        <name>a divalent metal cation</name>
        <dbReference type="ChEBI" id="CHEBI:60240"/>
    </ligand>
</feature>
<evidence type="ECO:0000256" key="2">
    <source>
        <dbReference type="PIRSR" id="PIRSR605511-2"/>
    </source>
</evidence>
<protein>
    <submittedName>
        <fullName evidence="4">Gluconolactonase</fullName>
    </submittedName>
</protein>
<dbReference type="AlphaFoldDB" id="A0A2T3Y187"/>
<dbReference type="RefSeq" id="WP_107148921.1">
    <property type="nucleotide sequence ID" value="NZ_PYUC01000001.1"/>
</dbReference>